<feature type="signal peptide" evidence="2">
    <location>
        <begin position="1"/>
        <end position="25"/>
    </location>
</feature>
<reference evidence="3 4" key="1">
    <citation type="submission" date="2019-07" db="EMBL/GenBank/DDBJ databases">
        <title>Whole genome shotgun sequence of Cellulomonas persica NBRC 101101.</title>
        <authorList>
            <person name="Hosoyama A."/>
            <person name="Uohara A."/>
            <person name="Ohji S."/>
            <person name="Ichikawa N."/>
        </authorList>
    </citation>
    <scope>NUCLEOTIDE SEQUENCE [LARGE SCALE GENOMIC DNA]</scope>
    <source>
        <strain evidence="3 4">NBRC 101101</strain>
    </source>
</reference>
<name>A0A510UX59_9CELL</name>
<keyword evidence="2" id="KW-0732">Signal</keyword>
<evidence type="ECO:0008006" key="5">
    <source>
        <dbReference type="Google" id="ProtNLM"/>
    </source>
</evidence>
<accession>A0A510UX59</accession>
<comment type="caution">
    <text evidence="3">The sequence shown here is derived from an EMBL/GenBank/DDBJ whole genome shotgun (WGS) entry which is preliminary data.</text>
</comment>
<feature type="region of interest" description="Disordered" evidence="1">
    <location>
        <begin position="91"/>
        <end position="115"/>
    </location>
</feature>
<sequence>MTRAIAPLVALVVVALCGACSSTGATDGASTDSSAVAPTFREQVDEILASGPSDLEREVLADYRITDDEYARARDAAKECLVAKGYDVRLPPQGGLDTGDPQDRSDDEQRADVDGCSRGTTMYVEMLYGQLRDNPDGIPVEQALEDCVTRHDVAAAQGMSGAELAERIRQDQAFLSDTVAGTACRTNPWAAARAGTPEELDRIVTTGH</sequence>
<organism evidence="3 4">
    <name type="scientific">Cellulomonas persica</name>
    <dbReference type="NCBI Taxonomy" id="76861"/>
    <lineage>
        <taxon>Bacteria</taxon>
        <taxon>Bacillati</taxon>
        <taxon>Actinomycetota</taxon>
        <taxon>Actinomycetes</taxon>
        <taxon>Micrococcales</taxon>
        <taxon>Cellulomonadaceae</taxon>
        <taxon>Cellulomonas</taxon>
    </lineage>
</organism>
<dbReference type="RefSeq" id="WP_146805922.1">
    <property type="nucleotide sequence ID" value="NZ_BJUA01000005.1"/>
</dbReference>
<evidence type="ECO:0000256" key="2">
    <source>
        <dbReference type="SAM" id="SignalP"/>
    </source>
</evidence>
<feature type="chain" id="PRO_5038809585" description="Lipoprotein" evidence="2">
    <location>
        <begin position="26"/>
        <end position="208"/>
    </location>
</feature>
<dbReference type="Proteomes" id="UP000321386">
    <property type="component" value="Unassembled WGS sequence"/>
</dbReference>
<proteinExistence type="predicted"/>
<dbReference type="OrthoDB" id="5149185at2"/>
<evidence type="ECO:0000313" key="3">
    <source>
        <dbReference type="EMBL" id="GEK17660.1"/>
    </source>
</evidence>
<gene>
    <name evidence="3" type="ORF">CPE01_13930</name>
</gene>
<keyword evidence="4" id="KW-1185">Reference proteome</keyword>
<evidence type="ECO:0000313" key="4">
    <source>
        <dbReference type="Proteomes" id="UP000321386"/>
    </source>
</evidence>
<evidence type="ECO:0000256" key="1">
    <source>
        <dbReference type="SAM" id="MobiDB-lite"/>
    </source>
</evidence>
<feature type="compositionally biased region" description="Basic and acidic residues" evidence="1">
    <location>
        <begin position="101"/>
        <end position="115"/>
    </location>
</feature>
<protein>
    <recommendedName>
        <fullName evidence="5">Lipoprotein</fullName>
    </recommendedName>
</protein>
<dbReference type="AlphaFoldDB" id="A0A510UX59"/>
<dbReference type="EMBL" id="BJUA01000005">
    <property type="protein sequence ID" value="GEK17660.1"/>
    <property type="molecule type" value="Genomic_DNA"/>
</dbReference>